<dbReference type="SMART" id="SM00044">
    <property type="entry name" value="CYCc"/>
    <property type="match status" value="1"/>
</dbReference>
<dbReference type="RefSeq" id="WP_014963213.1">
    <property type="nucleotide sequence ID" value="NC_018655.1"/>
</dbReference>
<dbReference type="KEGG" id="nkr:NKOR_04705"/>
<dbReference type="GO" id="GO:0035556">
    <property type="term" value="P:intracellular signal transduction"/>
    <property type="evidence" value="ECO:0007669"/>
    <property type="project" value="InterPro"/>
</dbReference>
<dbReference type="InterPro" id="IPR001054">
    <property type="entry name" value="A/G_cyclase"/>
</dbReference>
<dbReference type="GeneID" id="13724976"/>
<feature type="domain" description="Guanylate cyclase" evidence="2">
    <location>
        <begin position="83"/>
        <end position="217"/>
    </location>
</feature>
<dbReference type="STRING" id="1229908.NKOR_04705"/>
<dbReference type="PANTHER" id="PTHR43081">
    <property type="entry name" value="ADENYLATE CYCLASE, TERMINAL-DIFFERENTIATION SPECIFIC-RELATED"/>
    <property type="match status" value="1"/>
</dbReference>
<keyword evidence="4" id="KW-1185">Reference proteome</keyword>
<dbReference type="AlphaFoldDB" id="K0B6T5"/>
<dbReference type="EMBL" id="CP003842">
    <property type="protein sequence ID" value="AFS80827.1"/>
    <property type="molecule type" value="Genomic_DNA"/>
</dbReference>
<reference evidence="3 4" key="1">
    <citation type="journal article" date="2012" name="J. Bacteriol.">
        <title>Draft Genome Sequence of an Ammonia-Oxidizing Archaeon, "Candidatus Nitrosopumilus koreensis" AR1, from Marine Sediment.</title>
        <authorList>
            <person name="Park S.J."/>
            <person name="Kim J.G."/>
            <person name="Jung M.Y."/>
            <person name="Kim S.J."/>
            <person name="Cha I.T."/>
            <person name="Kwon K."/>
            <person name="Lee J.H."/>
            <person name="Rhee S.K."/>
        </authorList>
    </citation>
    <scope>NUCLEOTIDE SEQUENCE [LARGE SCALE GENOMIC DNA]</scope>
    <source>
        <strain evidence="3 4">AR1</strain>
    </source>
</reference>
<evidence type="ECO:0000313" key="4">
    <source>
        <dbReference type="Proteomes" id="UP000006101"/>
    </source>
</evidence>
<dbReference type="Pfam" id="PF00211">
    <property type="entry name" value="Guanylate_cyc"/>
    <property type="match status" value="1"/>
</dbReference>
<dbReference type="CDD" id="cd07302">
    <property type="entry name" value="CHD"/>
    <property type="match status" value="1"/>
</dbReference>
<name>K0B6T5_9ARCH</name>
<accession>K0B6T5</accession>
<dbReference type="PANTHER" id="PTHR43081:SF1">
    <property type="entry name" value="ADENYLATE CYCLASE, TERMINAL-DIFFERENTIATION SPECIFIC"/>
    <property type="match status" value="1"/>
</dbReference>
<evidence type="ECO:0000259" key="2">
    <source>
        <dbReference type="PROSITE" id="PS50125"/>
    </source>
</evidence>
<gene>
    <name evidence="3" type="ORF">NKOR_04705</name>
</gene>
<dbReference type="PATRIC" id="fig|1229908.8.peg.1024"/>
<proteinExistence type="predicted"/>
<dbReference type="InterPro" id="IPR050697">
    <property type="entry name" value="Adenylyl/Guanylyl_Cyclase_3/4"/>
</dbReference>
<sequence length="271" mass="30586">MTEENTVKESDNVKEKSSSDQKNELVDMLLSSASEKTLDSESMILETQKRVWGALKKGYQYLGVVNESDKFLRKNVFSKLDLVVIYVDLVGSTTMTLEMPEEKIAIIISSFAQEMAAVIRQHEGYVLKFVGDAVIGYFDAQSNGLLASDNAVNCAKSMISVIQKGINPILNQYDYPDLMVKIGVDFGQNIVVRYGADENQSQVDIIGPAMNIAAKIQNMAKPNQILIGNDVYKRLHPNSQREFAEVVWKKDEWRYRSRITGELYKVYEFKG</sequence>
<dbReference type="HOGENOM" id="CLU_057456_1_0_2"/>
<evidence type="ECO:0000313" key="3">
    <source>
        <dbReference type="EMBL" id="AFS80827.1"/>
    </source>
</evidence>
<protein>
    <submittedName>
        <fullName evidence="3">Adenylate/guanylate cyclase</fullName>
    </submittedName>
</protein>
<feature type="region of interest" description="Disordered" evidence="1">
    <location>
        <begin position="1"/>
        <end position="24"/>
    </location>
</feature>
<evidence type="ECO:0000256" key="1">
    <source>
        <dbReference type="SAM" id="MobiDB-lite"/>
    </source>
</evidence>
<dbReference type="Gene3D" id="3.30.70.1230">
    <property type="entry name" value="Nucleotide cyclase"/>
    <property type="match status" value="1"/>
</dbReference>
<dbReference type="GO" id="GO:0009190">
    <property type="term" value="P:cyclic nucleotide biosynthetic process"/>
    <property type="evidence" value="ECO:0007669"/>
    <property type="project" value="InterPro"/>
</dbReference>
<dbReference type="Proteomes" id="UP000006101">
    <property type="component" value="Chromosome"/>
</dbReference>
<dbReference type="PROSITE" id="PS50125">
    <property type="entry name" value="GUANYLATE_CYCLASE_2"/>
    <property type="match status" value="1"/>
</dbReference>
<organism evidence="3 4">
    <name type="scientific">Candidatus Nitrosopumilus koreensis AR1</name>
    <dbReference type="NCBI Taxonomy" id="1229908"/>
    <lineage>
        <taxon>Archaea</taxon>
        <taxon>Nitrososphaerota</taxon>
        <taxon>Nitrososphaeria</taxon>
        <taxon>Nitrosopumilales</taxon>
        <taxon>Nitrosopumilaceae</taxon>
        <taxon>Nitrosopumilus</taxon>
    </lineage>
</organism>
<dbReference type="SUPFAM" id="SSF55073">
    <property type="entry name" value="Nucleotide cyclase"/>
    <property type="match status" value="1"/>
</dbReference>
<dbReference type="InterPro" id="IPR029787">
    <property type="entry name" value="Nucleotide_cyclase"/>
</dbReference>